<keyword evidence="8" id="KW-1185">Reference proteome</keyword>
<keyword evidence="4 6" id="KW-1133">Transmembrane helix</keyword>
<name>A0ABW4RH46_9BACL</name>
<keyword evidence="2" id="KW-1003">Cell membrane</keyword>
<evidence type="ECO:0000313" key="8">
    <source>
        <dbReference type="Proteomes" id="UP001597233"/>
    </source>
</evidence>
<dbReference type="EMBL" id="JBHUEH010000010">
    <property type="protein sequence ID" value="MFD1884868.1"/>
    <property type="molecule type" value="Genomic_DNA"/>
</dbReference>
<dbReference type="PIRSF" id="PIRSF006324">
    <property type="entry name" value="LeuE"/>
    <property type="match status" value="1"/>
</dbReference>
<evidence type="ECO:0000313" key="7">
    <source>
        <dbReference type="EMBL" id="MFD1884868.1"/>
    </source>
</evidence>
<dbReference type="PANTHER" id="PTHR30086:SF20">
    <property type="entry name" value="ARGININE EXPORTER PROTEIN ARGO-RELATED"/>
    <property type="match status" value="1"/>
</dbReference>
<evidence type="ECO:0000256" key="3">
    <source>
        <dbReference type="ARBA" id="ARBA00022692"/>
    </source>
</evidence>
<comment type="subcellular location">
    <subcellularLocation>
        <location evidence="1">Cell membrane</location>
        <topology evidence="1">Multi-pass membrane protein</topology>
    </subcellularLocation>
</comment>
<evidence type="ECO:0000256" key="2">
    <source>
        <dbReference type="ARBA" id="ARBA00022475"/>
    </source>
</evidence>
<dbReference type="Proteomes" id="UP001597233">
    <property type="component" value="Unassembled WGS sequence"/>
</dbReference>
<dbReference type="InterPro" id="IPR001123">
    <property type="entry name" value="LeuE-type"/>
</dbReference>
<feature type="transmembrane region" description="Helical" evidence="6">
    <location>
        <begin position="152"/>
        <end position="172"/>
    </location>
</feature>
<gene>
    <name evidence="7" type="ORF">ACFSC9_04955</name>
</gene>
<feature type="transmembrane region" description="Helical" evidence="6">
    <location>
        <begin position="39"/>
        <end position="63"/>
    </location>
</feature>
<sequence length="210" mass="23215">MDIWTILSFLGAAILLTVIPGPDNMFVLAQSITQGKKAGIATTLGLCTGLLVHITAATLGVSAMIYQSTLAFNIVKYAGAAYLLYLAWQSFRAPHSEVWNSGADRQNHDQLTALYRRGILMNVLNPKVSLFFLALLPPFIHREAGQVPLQMLLLGVIFLVQALLLFILISLFADQVRMWLVRSPRFSRQMNWIQGTIFAAIGLKIALSSR</sequence>
<organism evidence="7 8">
    <name type="scientific">Paenibacillus wenxiniae</name>
    <dbReference type="NCBI Taxonomy" id="1636843"/>
    <lineage>
        <taxon>Bacteria</taxon>
        <taxon>Bacillati</taxon>
        <taxon>Bacillota</taxon>
        <taxon>Bacilli</taxon>
        <taxon>Bacillales</taxon>
        <taxon>Paenibacillaceae</taxon>
        <taxon>Paenibacillus</taxon>
    </lineage>
</organism>
<comment type="caution">
    <text evidence="7">The sequence shown here is derived from an EMBL/GenBank/DDBJ whole genome shotgun (WGS) entry which is preliminary data.</text>
</comment>
<proteinExistence type="predicted"/>
<evidence type="ECO:0000256" key="5">
    <source>
        <dbReference type="ARBA" id="ARBA00023136"/>
    </source>
</evidence>
<dbReference type="RefSeq" id="WP_347324650.1">
    <property type="nucleotide sequence ID" value="NZ_JBCGUH010000003.1"/>
</dbReference>
<keyword evidence="3 6" id="KW-0812">Transmembrane</keyword>
<evidence type="ECO:0000256" key="4">
    <source>
        <dbReference type="ARBA" id="ARBA00022989"/>
    </source>
</evidence>
<dbReference type="Pfam" id="PF01810">
    <property type="entry name" value="LysE"/>
    <property type="match status" value="1"/>
</dbReference>
<evidence type="ECO:0000256" key="1">
    <source>
        <dbReference type="ARBA" id="ARBA00004651"/>
    </source>
</evidence>
<evidence type="ECO:0000256" key="6">
    <source>
        <dbReference type="SAM" id="Phobius"/>
    </source>
</evidence>
<protein>
    <submittedName>
        <fullName evidence="7">LysE family translocator</fullName>
    </submittedName>
</protein>
<reference evidence="8" key="1">
    <citation type="journal article" date="2019" name="Int. J. Syst. Evol. Microbiol.">
        <title>The Global Catalogue of Microorganisms (GCM) 10K type strain sequencing project: providing services to taxonomists for standard genome sequencing and annotation.</title>
        <authorList>
            <consortium name="The Broad Institute Genomics Platform"/>
            <consortium name="The Broad Institute Genome Sequencing Center for Infectious Disease"/>
            <person name="Wu L."/>
            <person name="Ma J."/>
        </authorList>
    </citation>
    <scope>NUCLEOTIDE SEQUENCE [LARGE SCALE GENOMIC DNA]</scope>
    <source>
        <strain evidence="8">CCUG 54950</strain>
    </source>
</reference>
<feature type="transmembrane region" description="Helical" evidence="6">
    <location>
        <begin position="119"/>
        <end position="140"/>
    </location>
</feature>
<accession>A0ABW4RH46</accession>
<keyword evidence="5 6" id="KW-0472">Membrane</keyword>
<dbReference type="PANTHER" id="PTHR30086">
    <property type="entry name" value="ARGININE EXPORTER PROTEIN ARGO"/>
    <property type="match status" value="1"/>
</dbReference>